<dbReference type="Proteomes" id="UP001500979">
    <property type="component" value="Unassembled WGS sequence"/>
</dbReference>
<reference evidence="1 2" key="1">
    <citation type="journal article" date="2019" name="Int. J. Syst. Evol. Microbiol.">
        <title>The Global Catalogue of Microorganisms (GCM) 10K type strain sequencing project: providing services to taxonomists for standard genome sequencing and annotation.</title>
        <authorList>
            <consortium name="The Broad Institute Genomics Platform"/>
            <consortium name="The Broad Institute Genome Sequencing Center for Infectious Disease"/>
            <person name="Wu L."/>
            <person name="Ma J."/>
        </authorList>
    </citation>
    <scope>NUCLEOTIDE SEQUENCE [LARGE SCALE GENOMIC DNA]</scope>
    <source>
        <strain evidence="1 2">JCM 9383</strain>
    </source>
</reference>
<evidence type="ECO:0000313" key="1">
    <source>
        <dbReference type="EMBL" id="GAA2783129.1"/>
    </source>
</evidence>
<evidence type="ECO:0000313" key="2">
    <source>
        <dbReference type="Proteomes" id="UP001500979"/>
    </source>
</evidence>
<comment type="caution">
    <text evidence="1">The sequence shown here is derived from an EMBL/GenBank/DDBJ whole genome shotgun (WGS) entry which is preliminary data.</text>
</comment>
<organism evidence="1 2">
    <name type="scientific">Saccharopolyspora taberi</name>
    <dbReference type="NCBI Taxonomy" id="60895"/>
    <lineage>
        <taxon>Bacteria</taxon>
        <taxon>Bacillati</taxon>
        <taxon>Actinomycetota</taxon>
        <taxon>Actinomycetes</taxon>
        <taxon>Pseudonocardiales</taxon>
        <taxon>Pseudonocardiaceae</taxon>
        <taxon>Saccharopolyspora</taxon>
    </lineage>
</organism>
<sequence length="114" mass="12366">MTSSSPQRVITAADALAEVLEDPEFDVPSHEPRRKALLDALMWLELDHTCGDCIEGRCHWGGEKSRASIAAAEAGRDYLDPEPGGGRCGCARHDVSVRARQRRARLRAAGVLDG</sequence>
<dbReference type="RefSeq" id="WP_344678868.1">
    <property type="nucleotide sequence ID" value="NZ_BAAAUX010000009.1"/>
</dbReference>
<dbReference type="EMBL" id="BAAAUX010000009">
    <property type="protein sequence ID" value="GAA2783129.1"/>
    <property type="molecule type" value="Genomic_DNA"/>
</dbReference>
<keyword evidence="2" id="KW-1185">Reference proteome</keyword>
<proteinExistence type="predicted"/>
<protein>
    <submittedName>
        <fullName evidence="1">Uncharacterized protein</fullName>
    </submittedName>
</protein>
<accession>A0ABN3V861</accession>
<name>A0ABN3V861_9PSEU</name>
<gene>
    <name evidence="1" type="ORF">GCM10010470_16380</name>
</gene>